<sequence length="195" mass="22052">MASSSKIIELSPWDILELQIDYFQTGLLFLRPTFEQVRDLSKATNTSSLIDHHRASLSRALDLFPPFCGRLDTTKDEKKTALLSSSIVTMLVLNSTMQLYMVLESVTSWSQITIPTCQQNIFIEYIMLDGVNDEEQQAHQLGKLLETFQVVSFKRFMEMGQDISGACGQLVVNLPDKRSICSAAPLTDIEDLRRQ</sequence>
<dbReference type="GO" id="GO:0030488">
    <property type="term" value="P:tRNA methylation"/>
    <property type="evidence" value="ECO:0007669"/>
    <property type="project" value="TreeGrafter"/>
</dbReference>
<comment type="cofactor">
    <cofactor evidence="1">
        <name>[4Fe-4S] cluster</name>
        <dbReference type="ChEBI" id="CHEBI:49883"/>
    </cofactor>
</comment>
<comment type="caution">
    <text evidence="2">The sequence shown here is derived from an EMBL/GenBank/DDBJ whole genome shotgun (WGS) entry which is preliminary data.</text>
</comment>
<protein>
    <submittedName>
        <fullName evidence="2">Uncharacterized protein</fullName>
    </submittedName>
</protein>
<dbReference type="PANTHER" id="PTHR30544:SF8">
    <property type="entry name" value="RADICAL SAM SUPERFAMILY PROTEIN"/>
    <property type="match status" value="1"/>
</dbReference>
<dbReference type="PANTHER" id="PTHR30544">
    <property type="entry name" value="23S RRNA METHYLTRANSFERASE"/>
    <property type="match status" value="1"/>
</dbReference>
<dbReference type="Gene3D" id="3.30.559.10">
    <property type="entry name" value="Chloramphenicol acetyltransferase-like domain"/>
    <property type="match status" value="1"/>
</dbReference>
<keyword evidence="3" id="KW-1185">Reference proteome</keyword>
<dbReference type="InterPro" id="IPR023213">
    <property type="entry name" value="CAT-like_dom_sf"/>
</dbReference>
<evidence type="ECO:0000313" key="2">
    <source>
        <dbReference type="EMBL" id="KAK4340159.1"/>
    </source>
</evidence>
<reference evidence="2" key="1">
    <citation type="submission" date="2023-12" db="EMBL/GenBank/DDBJ databases">
        <title>Genome assembly of Anisodus tanguticus.</title>
        <authorList>
            <person name="Wang Y.-J."/>
        </authorList>
    </citation>
    <scope>NUCLEOTIDE SEQUENCE</scope>
    <source>
        <strain evidence="2">KB-2021</strain>
        <tissue evidence="2">Leaf</tissue>
    </source>
</reference>
<dbReference type="AlphaFoldDB" id="A0AAE1QVR5"/>
<accession>A0AAE1QVR5</accession>
<proteinExistence type="predicted"/>
<dbReference type="EMBL" id="JAVYJV010000023">
    <property type="protein sequence ID" value="KAK4340159.1"/>
    <property type="molecule type" value="Genomic_DNA"/>
</dbReference>
<evidence type="ECO:0000256" key="1">
    <source>
        <dbReference type="ARBA" id="ARBA00001966"/>
    </source>
</evidence>
<organism evidence="2 3">
    <name type="scientific">Anisodus tanguticus</name>
    <dbReference type="NCBI Taxonomy" id="243964"/>
    <lineage>
        <taxon>Eukaryota</taxon>
        <taxon>Viridiplantae</taxon>
        <taxon>Streptophyta</taxon>
        <taxon>Embryophyta</taxon>
        <taxon>Tracheophyta</taxon>
        <taxon>Spermatophyta</taxon>
        <taxon>Magnoliopsida</taxon>
        <taxon>eudicotyledons</taxon>
        <taxon>Gunneridae</taxon>
        <taxon>Pentapetalae</taxon>
        <taxon>asterids</taxon>
        <taxon>lamiids</taxon>
        <taxon>Solanales</taxon>
        <taxon>Solanaceae</taxon>
        <taxon>Solanoideae</taxon>
        <taxon>Hyoscyameae</taxon>
        <taxon>Anisodus</taxon>
    </lineage>
</organism>
<dbReference type="Proteomes" id="UP001291623">
    <property type="component" value="Unassembled WGS sequence"/>
</dbReference>
<dbReference type="InterPro" id="IPR040072">
    <property type="entry name" value="Methyltransferase_A"/>
</dbReference>
<dbReference type="GO" id="GO:0070475">
    <property type="term" value="P:rRNA base methylation"/>
    <property type="evidence" value="ECO:0007669"/>
    <property type="project" value="TreeGrafter"/>
</dbReference>
<name>A0AAE1QVR5_9SOLA</name>
<evidence type="ECO:0000313" key="3">
    <source>
        <dbReference type="Proteomes" id="UP001291623"/>
    </source>
</evidence>
<gene>
    <name evidence="2" type="ORF">RND71_041621</name>
</gene>